<feature type="transmembrane region" description="Helical" evidence="8">
    <location>
        <begin position="669"/>
        <end position="690"/>
    </location>
</feature>
<evidence type="ECO:0000256" key="6">
    <source>
        <dbReference type="ARBA" id="ARBA00023136"/>
    </source>
</evidence>
<feature type="transmembrane region" description="Helical" evidence="8">
    <location>
        <begin position="784"/>
        <end position="804"/>
    </location>
</feature>
<reference evidence="9" key="1">
    <citation type="submission" date="2025-05" db="UniProtKB">
        <authorList>
            <consortium name="Ensembl"/>
        </authorList>
    </citation>
    <scope>IDENTIFICATION</scope>
</reference>
<evidence type="ECO:0000256" key="2">
    <source>
        <dbReference type="ARBA" id="ARBA00006618"/>
    </source>
</evidence>
<feature type="transmembrane region" description="Helical" evidence="8">
    <location>
        <begin position="31"/>
        <end position="50"/>
    </location>
</feature>
<name>A0A8C4PZR0_EPTBU</name>
<feature type="transmembrane region" description="Helical" evidence="8">
    <location>
        <begin position="835"/>
        <end position="854"/>
    </location>
</feature>
<dbReference type="GO" id="GO:0005764">
    <property type="term" value="C:lysosome"/>
    <property type="evidence" value="ECO:0007669"/>
    <property type="project" value="TreeGrafter"/>
</dbReference>
<keyword evidence="6 8" id="KW-0472">Membrane</keyword>
<keyword evidence="10" id="KW-1185">Reference proteome</keyword>
<protein>
    <submittedName>
        <fullName evidence="9">SID1 transmembrane family member 2</fullName>
    </submittedName>
</protein>
<feature type="transmembrane region" description="Helical" evidence="8">
    <location>
        <begin position="644"/>
        <end position="663"/>
    </location>
</feature>
<keyword evidence="7" id="KW-0325">Glycoprotein</keyword>
<keyword evidence="5 8" id="KW-1133">Transmembrane helix</keyword>
<evidence type="ECO:0000256" key="3">
    <source>
        <dbReference type="ARBA" id="ARBA00022692"/>
    </source>
</evidence>
<proteinExistence type="inferred from homology"/>
<dbReference type="Proteomes" id="UP000694388">
    <property type="component" value="Unplaced"/>
</dbReference>
<keyword evidence="4" id="KW-0732">Signal</keyword>
<feature type="transmembrane region" description="Helical" evidence="8">
    <location>
        <begin position="583"/>
        <end position="607"/>
    </location>
</feature>
<sequence length="869" mass="99138">MLVITTTFLTTRAPSPFLQTMWKSPHKHVRLVGIPAVMFLLFLCFGIRAGSAPLVPSDLTAANFNTLYTGSVQADRSKEYLFHYRPNKSEAVRVWVASTTNDSKLPLMFVVQQQQGVMSWQVPLVLRAITGILYLYRDVSRTLCSLDVENSTSKLALKSPSQLHPMAAHATLEEKHFTVAVTTQSPNNVSYELRVTENSHLLLRSGVKYVFNATPSQPQFFLYEFASDEKSVMVNVTSRIEDPCSVVSVQDFGCPVNDLDQNVNFAGTYQTMTSQAAITVQRTQQNSRFHLVFVVKTDDYACKGILPLTPINLQEVVDTDHRVKELEVEITKTISHKVYMYAIVFCCTLFLPFYLVAFVWMCIRQWRTRPQRQLDLCNVEEQRPILEKLSEDDSIPSSLSGDSYGAIVSCLGHVGAEGPELKARRLRVDWRHTSISSSDEDELEDYDTMDDALSDKNIIRSKPCLHVADLARRKHSAMTKKYQIYCWNLVTVGVFYVLPVIQLVLTYQSVVHDTGNQDICYYNFLCANPLGQLTSFNNVFSNLGYFLLGLLFLLTVAFREFSNQMSPQTKGTHSQHELGLPKHYGLFYAMGFALIMEGLLSACYHVCPNYSNFQFDTAFMYIIAGLCMLKLYQKRHSDVNANAYKAYASFAVIIFFAVLGVVVAKKAVWFWVLCTLVHILASLALSFHIYHVGHWHFSIAIFKHIAIVFYNDCIRRCTRPLHMDRLILLVIGNIFNWSYAIVGFGIRPRDFDSYLLGIFMSNLLLYSAFYIIMKIRSGERILPVPMLFIILAMVAWGAALYFFFQGLTSWEETAAKSRERNKPCILLQFFDHHDIWHFLSSIAMFLSFLVLLTLDDDVDLVRRDKILVF</sequence>
<evidence type="ECO:0000256" key="4">
    <source>
        <dbReference type="ARBA" id="ARBA00022729"/>
    </source>
</evidence>
<evidence type="ECO:0000256" key="7">
    <source>
        <dbReference type="ARBA" id="ARBA00023180"/>
    </source>
</evidence>
<feature type="transmembrane region" description="Helical" evidence="8">
    <location>
        <begin position="338"/>
        <end position="363"/>
    </location>
</feature>
<feature type="transmembrane region" description="Helical" evidence="8">
    <location>
        <begin position="753"/>
        <end position="772"/>
    </location>
</feature>
<comment type="subcellular location">
    <subcellularLocation>
        <location evidence="1">Membrane</location>
        <topology evidence="1">Multi-pass membrane protein</topology>
    </subcellularLocation>
</comment>
<dbReference type="PANTHER" id="PTHR12185">
    <property type="entry name" value="SID1 TRANSMEMBRANE FAMILY MEMEBER"/>
    <property type="match status" value="1"/>
</dbReference>
<dbReference type="Ensembl" id="ENSEBUT00000008311.1">
    <property type="protein sequence ID" value="ENSEBUP00000007822.1"/>
    <property type="gene ID" value="ENSEBUG00000005090.1"/>
</dbReference>
<organism evidence="9 10">
    <name type="scientific">Eptatretus burgeri</name>
    <name type="common">Inshore hagfish</name>
    <dbReference type="NCBI Taxonomy" id="7764"/>
    <lineage>
        <taxon>Eukaryota</taxon>
        <taxon>Metazoa</taxon>
        <taxon>Chordata</taxon>
        <taxon>Craniata</taxon>
        <taxon>Vertebrata</taxon>
        <taxon>Cyclostomata</taxon>
        <taxon>Myxini</taxon>
        <taxon>Myxiniformes</taxon>
        <taxon>Myxinidae</taxon>
        <taxon>Eptatretinae</taxon>
        <taxon>Eptatretus</taxon>
    </lineage>
</organism>
<dbReference type="OMA" id="DMARTLC"/>
<keyword evidence="3 8" id="KW-0812">Transmembrane</keyword>
<evidence type="ECO:0000313" key="10">
    <source>
        <dbReference type="Proteomes" id="UP000694388"/>
    </source>
</evidence>
<evidence type="ECO:0000256" key="5">
    <source>
        <dbReference type="ARBA" id="ARBA00022989"/>
    </source>
</evidence>
<dbReference type="GO" id="GO:0051033">
    <property type="term" value="F:RNA transmembrane transporter activity"/>
    <property type="evidence" value="ECO:0007669"/>
    <property type="project" value="TreeGrafter"/>
</dbReference>
<dbReference type="GeneTree" id="ENSGT00390000010091"/>
<accession>A0A8C4PZR0</accession>
<evidence type="ECO:0000313" key="9">
    <source>
        <dbReference type="Ensembl" id="ENSEBUP00000007822.1"/>
    </source>
</evidence>
<dbReference type="PANTHER" id="PTHR12185:SF14">
    <property type="entry name" value="CHOLESTEROL UPTAKE PROTEIN 1"/>
    <property type="match status" value="1"/>
</dbReference>
<dbReference type="GO" id="GO:0003725">
    <property type="term" value="F:double-stranded RNA binding"/>
    <property type="evidence" value="ECO:0007669"/>
    <property type="project" value="TreeGrafter"/>
</dbReference>
<feature type="transmembrane region" description="Helical" evidence="8">
    <location>
        <begin position="726"/>
        <end position="747"/>
    </location>
</feature>
<evidence type="ECO:0000256" key="1">
    <source>
        <dbReference type="ARBA" id="ARBA00004141"/>
    </source>
</evidence>
<dbReference type="Ensembl" id="ENSEBUT00000008350.1">
    <property type="protein sequence ID" value="ENSEBUP00000007861.1"/>
    <property type="gene ID" value="ENSEBUG00000005090.1"/>
</dbReference>
<feature type="transmembrane region" description="Helical" evidence="8">
    <location>
        <begin position="482"/>
        <end position="505"/>
    </location>
</feature>
<feature type="transmembrane region" description="Helical" evidence="8">
    <location>
        <begin position="543"/>
        <end position="562"/>
    </location>
</feature>
<comment type="similarity">
    <text evidence="2">Belongs to the SID1 family.</text>
</comment>
<dbReference type="Pfam" id="PF13965">
    <property type="entry name" value="SID-1_RNA_chan"/>
    <property type="match status" value="1"/>
</dbReference>
<dbReference type="GO" id="GO:0005886">
    <property type="term" value="C:plasma membrane"/>
    <property type="evidence" value="ECO:0007669"/>
    <property type="project" value="TreeGrafter"/>
</dbReference>
<dbReference type="InterPro" id="IPR025958">
    <property type="entry name" value="SID1_TM_fam"/>
</dbReference>
<dbReference type="AlphaFoldDB" id="A0A8C4PZR0"/>
<evidence type="ECO:0000256" key="8">
    <source>
        <dbReference type="SAM" id="Phobius"/>
    </source>
</evidence>